<evidence type="ECO:0000256" key="11">
    <source>
        <dbReference type="ARBA" id="ARBA00047448"/>
    </source>
</evidence>
<comment type="catalytic activity">
    <reaction evidence="11">
        <text>reduced [rubredoxin] + superoxide + 2 H(+) = oxidized [rubredoxin] + H2O2</text>
        <dbReference type="Rhea" id="RHEA:21324"/>
        <dbReference type="Rhea" id="RHEA-COMP:10302"/>
        <dbReference type="Rhea" id="RHEA-COMP:10303"/>
        <dbReference type="ChEBI" id="CHEBI:15378"/>
        <dbReference type="ChEBI" id="CHEBI:16240"/>
        <dbReference type="ChEBI" id="CHEBI:18421"/>
        <dbReference type="ChEBI" id="CHEBI:29033"/>
        <dbReference type="ChEBI" id="CHEBI:29034"/>
        <dbReference type="EC" id="1.15.1.2"/>
    </reaction>
</comment>
<sequence>MKTQMRELYRCEVCGNVVEVVNTGMTMLVCCNKPMVKLEAKKEDVGVEKHLPVIEDFGGKIKVKIGSVEHPMEEKHYIVFVEVLTDKKVLRHEFKPGEKPEAIFDVSLSDVKEVREFCNIHMLWAKEVK</sequence>
<evidence type="ECO:0000256" key="10">
    <source>
        <dbReference type="ARBA" id="ARBA00031398"/>
    </source>
</evidence>
<evidence type="ECO:0000256" key="12">
    <source>
        <dbReference type="PIRSR" id="PIRSR604793-1"/>
    </source>
</evidence>
<feature type="domain" description="Desulfoferrodoxin ferrous iron-binding" evidence="13">
    <location>
        <begin position="45"/>
        <end position="126"/>
    </location>
</feature>
<feature type="binding site" evidence="12">
    <location>
        <position position="118"/>
    </location>
    <ligand>
        <name>Fe cation</name>
        <dbReference type="ChEBI" id="CHEBI:24875"/>
        <label>1</label>
    </ligand>
</feature>
<feature type="binding site" evidence="12">
    <location>
        <position position="31"/>
    </location>
    <ligand>
        <name>Fe cation</name>
        <dbReference type="ChEBI" id="CHEBI:24875"/>
        <label>1</label>
    </ligand>
</feature>
<dbReference type="NCBIfam" id="TIGR00319">
    <property type="entry name" value="desulf_FeS4"/>
    <property type="match status" value="1"/>
</dbReference>
<evidence type="ECO:0000256" key="6">
    <source>
        <dbReference type="ARBA" id="ARBA00022723"/>
    </source>
</evidence>
<dbReference type="InterPro" id="IPR004793">
    <property type="entry name" value="Desulfoferrodoxin_rbo"/>
</dbReference>
<comment type="cofactor">
    <cofactor evidence="12">
        <name>Fe(3+)</name>
        <dbReference type="ChEBI" id="CHEBI:29034"/>
    </cofactor>
    <text evidence="12">Binds 1 Fe(3+) ion per subunit. The iron ion 1 is coordinated via 4 cysteine residues.</text>
</comment>
<evidence type="ECO:0000313" key="15">
    <source>
        <dbReference type="EMBL" id="HFK24305.1"/>
    </source>
</evidence>
<dbReference type="NCBIfam" id="TIGR00320">
    <property type="entry name" value="dfx_rbo"/>
    <property type="match status" value="1"/>
</dbReference>
<evidence type="ECO:0000256" key="9">
    <source>
        <dbReference type="ARBA" id="ARBA00024690"/>
    </source>
</evidence>
<feature type="domain" description="Desulfoferrodoxin N-terminal" evidence="14">
    <location>
        <begin position="5"/>
        <end position="38"/>
    </location>
</feature>
<feature type="binding site" evidence="12">
    <location>
        <position position="11"/>
    </location>
    <ligand>
        <name>Fe cation</name>
        <dbReference type="ChEBI" id="CHEBI:24875"/>
        <label>1</label>
    </ligand>
</feature>
<evidence type="ECO:0000256" key="1">
    <source>
        <dbReference type="ARBA" id="ARBA00001973"/>
    </source>
</evidence>
<keyword evidence="7" id="KW-0249">Electron transport</keyword>
<organism evidence="15">
    <name type="scientific">candidate division WOR-3 bacterium</name>
    <dbReference type="NCBI Taxonomy" id="2052148"/>
    <lineage>
        <taxon>Bacteria</taxon>
        <taxon>Bacteria division WOR-3</taxon>
    </lineage>
</organism>
<comment type="caution">
    <text evidence="15">The sequence shown here is derived from an EMBL/GenBank/DDBJ whole genome shotgun (WGS) entry which is preliminary data.</text>
</comment>
<dbReference type="Pfam" id="PF01880">
    <property type="entry name" value="Desulfoferrodox"/>
    <property type="match status" value="1"/>
</dbReference>
<comment type="similarity">
    <text evidence="2">Belongs to the desulfoferrodoxin family.</text>
</comment>
<dbReference type="SUPFAM" id="SSF57802">
    <property type="entry name" value="Rubredoxin-like"/>
    <property type="match status" value="1"/>
</dbReference>
<keyword evidence="8 12" id="KW-0408">Iron</keyword>
<keyword evidence="6 12" id="KW-0479">Metal-binding</keyword>
<dbReference type="InterPro" id="IPR002742">
    <property type="entry name" value="Desulfoferrodoxin_Fe-bd_dom"/>
</dbReference>
<dbReference type="InterPro" id="IPR004462">
    <property type="entry name" value="Desulfoferrodoxin_N"/>
</dbReference>
<dbReference type="EC" id="1.15.1.2" evidence="3"/>
<evidence type="ECO:0000259" key="13">
    <source>
        <dbReference type="Pfam" id="PF01880"/>
    </source>
</evidence>
<feature type="binding site" evidence="12">
    <location>
        <position position="14"/>
    </location>
    <ligand>
        <name>Fe cation</name>
        <dbReference type="ChEBI" id="CHEBI:24875"/>
        <label>1</label>
    </ligand>
</feature>
<evidence type="ECO:0000256" key="2">
    <source>
        <dbReference type="ARBA" id="ARBA00005941"/>
    </source>
</evidence>
<dbReference type="NCBIfam" id="TIGR00332">
    <property type="entry name" value="neela_ferrous"/>
    <property type="match status" value="1"/>
</dbReference>
<evidence type="ECO:0000256" key="3">
    <source>
        <dbReference type="ARBA" id="ARBA00012679"/>
    </source>
</evidence>
<dbReference type="GO" id="GO:0050605">
    <property type="term" value="F:superoxide reductase activity"/>
    <property type="evidence" value="ECO:0007669"/>
    <property type="project" value="UniProtKB-EC"/>
</dbReference>
<dbReference type="SUPFAM" id="SSF49367">
    <property type="entry name" value="Superoxide reductase-like"/>
    <property type="match status" value="1"/>
</dbReference>
<evidence type="ECO:0000256" key="4">
    <source>
        <dbReference type="ARBA" id="ARBA00014839"/>
    </source>
</evidence>
<dbReference type="InterPro" id="IPR036073">
    <property type="entry name" value="Desulfoferrodoxin_Fe-bd_dom_sf"/>
</dbReference>
<comment type="cofactor">
    <cofactor evidence="1">
        <name>Cu(2+)</name>
        <dbReference type="ChEBI" id="CHEBI:29036"/>
    </cofactor>
</comment>
<feature type="binding site" evidence="12">
    <location>
        <position position="30"/>
    </location>
    <ligand>
        <name>Fe cation</name>
        <dbReference type="ChEBI" id="CHEBI:24875"/>
        <label>1</label>
    </ligand>
</feature>
<feature type="binding site" evidence="12">
    <location>
        <position position="121"/>
    </location>
    <ligand>
        <name>Fe cation</name>
        <dbReference type="ChEBI" id="CHEBI:24875"/>
        <label>1</label>
    </ligand>
</feature>
<feature type="binding site" evidence="12">
    <location>
        <position position="76"/>
    </location>
    <ligand>
        <name>Fe cation</name>
        <dbReference type="ChEBI" id="CHEBI:24875"/>
        <label>1</label>
    </ligand>
</feature>
<gene>
    <name evidence="15" type="ORF">ENS15_06650</name>
</gene>
<dbReference type="GO" id="GO:0005506">
    <property type="term" value="F:iron ion binding"/>
    <property type="evidence" value="ECO:0007669"/>
    <property type="project" value="InterPro"/>
</dbReference>
<dbReference type="PANTHER" id="PTHR36541">
    <property type="entry name" value="SUPEROXIDE REDUCTASE-RELATED"/>
    <property type="match status" value="1"/>
</dbReference>
<evidence type="ECO:0000256" key="8">
    <source>
        <dbReference type="ARBA" id="ARBA00023004"/>
    </source>
</evidence>
<dbReference type="AlphaFoldDB" id="A0A7C3N9S3"/>
<dbReference type="Pfam" id="PF06397">
    <property type="entry name" value="Desulfoferrod_N"/>
    <property type="match status" value="1"/>
</dbReference>
<reference evidence="15" key="1">
    <citation type="journal article" date="2020" name="mSystems">
        <title>Genome- and Community-Level Interaction Insights into Carbon Utilization and Element Cycling Functions of Hydrothermarchaeota in Hydrothermal Sediment.</title>
        <authorList>
            <person name="Zhou Z."/>
            <person name="Liu Y."/>
            <person name="Xu W."/>
            <person name="Pan J."/>
            <person name="Luo Z.H."/>
            <person name="Li M."/>
        </authorList>
    </citation>
    <scope>NUCLEOTIDE SEQUENCE [LARGE SCALE GENOMIC DNA]</scope>
    <source>
        <strain evidence="15">SpSt-464</strain>
    </source>
</reference>
<feature type="binding site" evidence="12">
    <location>
        <position position="50"/>
    </location>
    <ligand>
        <name>Fe cation</name>
        <dbReference type="ChEBI" id="CHEBI:24875"/>
        <label>1</label>
    </ligand>
</feature>
<dbReference type="InterPro" id="IPR051233">
    <property type="entry name" value="Desulfoferrodoxin_SOR"/>
</dbReference>
<comment type="cofactor">
    <cofactor evidence="12">
        <name>Fe(2+)</name>
        <dbReference type="ChEBI" id="CHEBI:29033"/>
    </cofactor>
    <text evidence="12">Binds 1 Fe(2+) ion per subunit. The iron ion 2 is coordinated via four histidines and one cysteine residue.</text>
</comment>
<accession>A0A7C3N9S3</accession>
<feature type="binding site" evidence="12">
    <location>
        <position position="70"/>
    </location>
    <ligand>
        <name>Fe cation</name>
        <dbReference type="ChEBI" id="CHEBI:24875"/>
        <label>1</label>
    </ligand>
</feature>
<dbReference type="CDD" id="cd00974">
    <property type="entry name" value="DSRD"/>
    <property type="match status" value="1"/>
</dbReference>
<dbReference type="PANTHER" id="PTHR36541:SF1">
    <property type="entry name" value="SUPEROXIDE REDUCTASE-RELATED"/>
    <property type="match status" value="1"/>
</dbReference>
<name>A0A7C3N9S3_UNCW3</name>
<protein>
    <recommendedName>
        <fullName evidence="4">Desulfoferrodoxin</fullName>
        <ecNumber evidence="3">1.15.1.2</ecNumber>
    </recommendedName>
    <alternativeName>
        <fullName evidence="10">Superoxide reductase</fullName>
    </alternativeName>
</protein>
<dbReference type="Gene3D" id="2.60.40.730">
    <property type="entry name" value="SOR catalytic domain"/>
    <property type="match status" value="1"/>
</dbReference>
<dbReference type="EMBL" id="DSTT01000006">
    <property type="protein sequence ID" value="HFK24305.1"/>
    <property type="molecule type" value="Genomic_DNA"/>
</dbReference>
<evidence type="ECO:0000256" key="7">
    <source>
        <dbReference type="ARBA" id="ARBA00022982"/>
    </source>
</evidence>
<evidence type="ECO:0000259" key="14">
    <source>
        <dbReference type="Pfam" id="PF06397"/>
    </source>
</evidence>
<evidence type="ECO:0000256" key="5">
    <source>
        <dbReference type="ARBA" id="ARBA00022448"/>
    </source>
</evidence>
<keyword evidence="5" id="KW-0813">Transport</keyword>
<dbReference type="GO" id="GO:0019430">
    <property type="term" value="P:removal of superoxide radicals"/>
    <property type="evidence" value="ECO:0007669"/>
    <property type="project" value="InterPro"/>
</dbReference>
<comment type="function">
    <text evidence="9">Catalyzes the one-electron reduction of superoxide anion radical to hydrogen peroxide at a nonheme ferrous iron center. Plays a fundamental role in case of oxidative stress via its superoxide detoxification activity.</text>
</comment>
<proteinExistence type="inferred from homology"/>